<dbReference type="RefSeq" id="WP_026546188.1">
    <property type="nucleotide sequence ID" value="NZ_JBBMFV010000004.1"/>
</dbReference>
<dbReference type="EMBL" id="JBBMFV010000004">
    <property type="protein sequence ID" value="MEO3942436.1"/>
    <property type="molecule type" value="Genomic_DNA"/>
</dbReference>
<protein>
    <submittedName>
        <fullName evidence="1">Uncharacterized protein</fullName>
    </submittedName>
</protein>
<sequence>MGALVAGAADAVGTADGAGVAVVVPGAGVTGRGELGGGEAEVDAVPSVGDAAVLPLPLEQPDAKASKAPAVAMLTPKDANVWVLRMVNR</sequence>
<evidence type="ECO:0000313" key="1">
    <source>
        <dbReference type="EMBL" id="MEO3942436.1"/>
    </source>
</evidence>
<proteinExistence type="predicted"/>
<accession>A0ABV0GWL7</accession>
<keyword evidence="2" id="KW-1185">Reference proteome</keyword>
<reference evidence="1 2" key="1">
    <citation type="journal article" date="2024" name="Appl. Microbiol. Biotechnol.">
        <title>Biosynthetic gene clusters with biotechnological applications in novel Antarctic isolates from Actinomycetota.</title>
        <authorList>
            <person name="Bruna P."/>
            <person name="Nunez-Montero K."/>
            <person name="Contreras M.J."/>
            <person name="Leal K."/>
            <person name="Garcia M."/>
            <person name="Abanto M."/>
            <person name="Barrientos L."/>
        </authorList>
    </citation>
    <scope>NUCLEOTIDE SEQUENCE [LARGE SCALE GENOMIC DNA]</scope>
    <source>
        <strain evidence="1 2">Se16.17</strain>
    </source>
</reference>
<evidence type="ECO:0000313" key="2">
    <source>
        <dbReference type="Proteomes" id="UP001448614"/>
    </source>
</evidence>
<comment type="caution">
    <text evidence="1">The sequence shown here is derived from an EMBL/GenBank/DDBJ whole genome shotgun (WGS) entry which is preliminary data.</text>
</comment>
<organism evidence="1 2">
    <name type="scientific">Paenarthrobacter nicotinovorans</name>
    <name type="common">Arthrobacter nicotinovorans</name>
    <dbReference type="NCBI Taxonomy" id="29320"/>
    <lineage>
        <taxon>Bacteria</taxon>
        <taxon>Bacillati</taxon>
        <taxon>Actinomycetota</taxon>
        <taxon>Actinomycetes</taxon>
        <taxon>Micrococcales</taxon>
        <taxon>Micrococcaceae</taxon>
        <taxon>Paenarthrobacter</taxon>
    </lineage>
</organism>
<gene>
    <name evidence="1" type="ORF">V3C41_15265</name>
</gene>
<name>A0ABV0GWL7_PAENI</name>
<dbReference type="Proteomes" id="UP001448614">
    <property type="component" value="Unassembled WGS sequence"/>
</dbReference>